<keyword evidence="2" id="KW-1185">Reference proteome</keyword>
<proteinExistence type="predicted"/>
<dbReference type="Proteomes" id="UP000591948">
    <property type="component" value="Unassembled WGS sequence"/>
</dbReference>
<sequence length="27" mass="2940">GGEVGDEFLKLEFLDSLIDGGIYLILN</sequence>
<gene>
    <name evidence="1" type="ORF">HKBW3S33_01046</name>
</gene>
<protein>
    <submittedName>
        <fullName evidence="1">Uncharacterized protein</fullName>
    </submittedName>
</protein>
<evidence type="ECO:0000313" key="1">
    <source>
        <dbReference type="EMBL" id="GFP27635.1"/>
    </source>
</evidence>
<feature type="non-terminal residue" evidence="1">
    <location>
        <position position="1"/>
    </location>
</feature>
<organism evidence="1 2">
    <name type="scientific">Candidatus Hakubella thermalkaliphila</name>
    <dbReference type="NCBI Taxonomy" id="2754717"/>
    <lineage>
        <taxon>Bacteria</taxon>
        <taxon>Bacillati</taxon>
        <taxon>Actinomycetota</taxon>
        <taxon>Actinomycetota incertae sedis</taxon>
        <taxon>Candidatus Hakubellales</taxon>
        <taxon>Candidatus Hakubellaceae</taxon>
        <taxon>Candidatus Hakubella</taxon>
    </lineage>
</organism>
<dbReference type="AlphaFoldDB" id="A0A6V8P4T9"/>
<accession>A0A6V8P4T9</accession>
<dbReference type="EMBL" id="BLRY01000051">
    <property type="protein sequence ID" value="GFP27635.1"/>
    <property type="molecule type" value="Genomic_DNA"/>
</dbReference>
<comment type="caution">
    <text evidence="1">The sequence shown here is derived from an EMBL/GenBank/DDBJ whole genome shotgun (WGS) entry which is preliminary data.</text>
</comment>
<reference evidence="1 2" key="1">
    <citation type="journal article" date="2020" name="Front. Microbiol.">
        <title>Single-cell genomics of novel Actinobacteria with the Wood-Ljungdahl pathway discovered in a serpentinizing system.</title>
        <authorList>
            <person name="Merino N."/>
            <person name="Kawai M."/>
            <person name="Boyd E.S."/>
            <person name="Colman D.R."/>
            <person name="McGlynn S.E."/>
            <person name="Nealson K.H."/>
            <person name="Kurokawa K."/>
            <person name="Hongoh Y."/>
        </authorList>
    </citation>
    <scope>NUCLEOTIDE SEQUENCE [LARGE SCALE GENOMIC DNA]</scope>
    <source>
        <strain evidence="1 2">S33</strain>
    </source>
</reference>
<evidence type="ECO:0000313" key="2">
    <source>
        <dbReference type="Proteomes" id="UP000591948"/>
    </source>
</evidence>
<name>A0A6V8P4T9_9ACTN</name>